<feature type="compositionally biased region" description="Basic and acidic residues" evidence="1">
    <location>
        <begin position="210"/>
        <end position="221"/>
    </location>
</feature>
<dbReference type="RefSeq" id="XP_021844309.2">
    <property type="nucleotide sequence ID" value="XM_021988617.2"/>
</dbReference>
<feature type="compositionally biased region" description="Polar residues" evidence="1">
    <location>
        <begin position="644"/>
        <end position="655"/>
    </location>
</feature>
<feature type="region of interest" description="Disordered" evidence="1">
    <location>
        <begin position="491"/>
        <end position="516"/>
    </location>
</feature>
<feature type="region of interest" description="Disordered" evidence="1">
    <location>
        <begin position="591"/>
        <end position="655"/>
    </location>
</feature>
<sequence>MSCVSCDSECRTSAAAFEPIEVSGEFRKISYTRDYLLSLVEVNVPKSLPTGFDRSILSELDDACKSECEHQKLPGNESPFTGRTLVDSSRSSSEKWGGCKLSSEDSKSTGCKVDRFLYKSAPENQKFPLLESPFTGKIYSDSSRDSSEKWGSCKLSSEDSKSTGCKINRFICKSALEHQKLPLLQSPVTGKICSDSTQDSSEKWGSCKWSSKDSKSTDEGKFLSNQSNRFWQKPESTAILGSVQNSEQSGVLGSWSASKLLSPGPEVAILKPPGTDSCLLSRWKEPYRPPPFYKAMNHSGLPNHDTSSNETPVCAECSSKERAMEGSWRKDTCLVLDEHPTVPEITSQKNPSPVSPAICGSVVHPCYGEASEECRTEESPDHHLLTQDPVVQQLPSKSQLIKMDSGLEIDVEELQGQILEGGRFSALINLKEAEEIDAYFLDEKHDVLVDDGRNSYRTKSKFIHWFPENDEANCNVSPGAEKDGWKVWGAPTRKSTKENHSGQRKPEEASTYSQKAPCSKKIEADVLDCLGSDHIEPNNSYPDDISYDSGSIQESYELDKVTDNADLSLELNLPDEDSLIAIDDIYIFKQEEPNPPKITTRGGRVSPSPDPSPDPWFHESRKTRSENVQQNLSFPDPWFHESQKTGSENVQQNLSFPDPWFHESQKTGSENVQQNLSFPDPWFHESQKSGSENVQQNFNLPDPWFHESHVNAPPTFHYPLNRYNHYNPYAFIPPTFGHQTQNYEPIQNFPQPRMSHADDDYCPELDKILSTDPSNYHQFLQTPCCDSEPNVLRSIPLNYQTNVKSTMDMGKRGFLANERVKSAINHYLHIQRMLAQRNLEAAEQRAYSQALSNRFW</sequence>
<dbReference type="KEGG" id="soe:110784181"/>
<evidence type="ECO:0000313" key="3">
    <source>
        <dbReference type="RefSeq" id="XP_021844309.2"/>
    </source>
</evidence>
<dbReference type="PANTHER" id="PTHR34802:SF1">
    <property type="entry name" value="CHORISMATE SYNTHASE"/>
    <property type="match status" value="1"/>
</dbReference>
<dbReference type="Proteomes" id="UP000813463">
    <property type="component" value="Chromosome 3"/>
</dbReference>
<feature type="compositionally biased region" description="Polar residues" evidence="1">
    <location>
        <begin position="78"/>
        <end position="91"/>
    </location>
</feature>
<feature type="region of interest" description="Disordered" evidence="1">
    <location>
        <begin position="195"/>
        <end position="227"/>
    </location>
</feature>
<dbReference type="AlphaFoldDB" id="A0A9R0IA32"/>
<dbReference type="PANTHER" id="PTHR34802">
    <property type="entry name" value="CHORISMATE SYNTHASE"/>
    <property type="match status" value="1"/>
</dbReference>
<feature type="region of interest" description="Disordered" evidence="1">
    <location>
        <begin position="75"/>
        <end position="94"/>
    </location>
</feature>
<evidence type="ECO:0000313" key="2">
    <source>
        <dbReference type="Proteomes" id="UP000813463"/>
    </source>
</evidence>
<proteinExistence type="predicted"/>
<evidence type="ECO:0000256" key="1">
    <source>
        <dbReference type="SAM" id="MobiDB-lite"/>
    </source>
</evidence>
<reference evidence="2" key="1">
    <citation type="journal article" date="2021" name="Nat. Commun.">
        <title>Genomic analyses provide insights into spinach domestication and the genetic basis of agronomic traits.</title>
        <authorList>
            <person name="Cai X."/>
            <person name="Sun X."/>
            <person name="Xu C."/>
            <person name="Sun H."/>
            <person name="Wang X."/>
            <person name="Ge C."/>
            <person name="Zhang Z."/>
            <person name="Wang Q."/>
            <person name="Fei Z."/>
            <person name="Jiao C."/>
            <person name="Wang Q."/>
        </authorList>
    </citation>
    <scope>NUCLEOTIDE SEQUENCE [LARGE SCALE GENOMIC DNA]</scope>
    <source>
        <strain evidence="2">cv. Varoflay</strain>
    </source>
</reference>
<protein>
    <submittedName>
        <fullName evidence="3">Uncharacterized protein</fullName>
    </submittedName>
</protein>
<organism evidence="2 3">
    <name type="scientific">Spinacia oleracea</name>
    <name type="common">Spinach</name>
    <dbReference type="NCBI Taxonomy" id="3562"/>
    <lineage>
        <taxon>Eukaryota</taxon>
        <taxon>Viridiplantae</taxon>
        <taxon>Streptophyta</taxon>
        <taxon>Embryophyta</taxon>
        <taxon>Tracheophyta</taxon>
        <taxon>Spermatophyta</taxon>
        <taxon>Magnoliopsida</taxon>
        <taxon>eudicotyledons</taxon>
        <taxon>Gunneridae</taxon>
        <taxon>Pentapetalae</taxon>
        <taxon>Caryophyllales</taxon>
        <taxon>Chenopodiaceae</taxon>
        <taxon>Chenopodioideae</taxon>
        <taxon>Anserineae</taxon>
        <taxon>Spinacia</taxon>
    </lineage>
</organism>
<accession>A0A9R0IA32</accession>
<feature type="compositionally biased region" description="Basic and acidic residues" evidence="1">
    <location>
        <begin position="616"/>
        <end position="625"/>
    </location>
</feature>
<gene>
    <name evidence="3" type="primary">LOC110784181</name>
</gene>
<feature type="compositionally biased region" description="Basic and acidic residues" evidence="1">
    <location>
        <begin position="495"/>
        <end position="508"/>
    </location>
</feature>
<name>A0A9R0IA32_SPIOL</name>
<reference evidence="3" key="2">
    <citation type="submission" date="2025-08" db="UniProtKB">
        <authorList>
            <consortium name="RefSeq"/>
        </authorList>
    </citation>
    <scope>IDENTIFICATION</scope>
    <source>
        <tissue evidence="3">Leaf</tissue>
    </source>
</reference>
<dbReference type="GeneID" id="110784181"/>
<keyword evidence="2" id="KW-1185">Reference proteome</keyword>